<protein>
    <submittedName>
        <fullName evidence="3">YceI family protein</fullName>
    </submittedName>
</protein>
<evidence type="ECO:0000313" key="4">
    <source>
        <dbReference type="Proteomes" id="UP001595999"/>
    </source>
</evidence>
<dbReference type="InterPro" id="IPR007372">
    <property type="entry name" value="Lipid/polyisoprenoid-bd_YceI"/>
</dbReference>
<dbReference type="Gene3D" id="2.40.128.110">
    <property type="entry name" value="Lipid/polyisoprenoid-binding, YceI-like"/>
    <property type="match status" value="1"/>
</dbReference>
<organism evidence="3 4">
    <name type="scientific">Chromobacterium aquaticum</name>
    <dbReference type="NCBI Taxonomy" id="467180"/>
    <lineage>
        <taxon>Bacteria</taxon>
        <taxon>Pseudomonadati</taxon>
        <taxon>Pseudomonadota</taxon>
        <taxon>Betaproteobacteria</taxon>
        <taxon>Neisseriales</taxon>
        <taxon>Chromobacteriaceae</taxon>
        <taxon>Chromobacterium</taxon>
    </lineage>
</organism>
<gene>
    <name evidence="3" type="ORF">ACFO0R_14990</name>
</gene>
<sequence>MTTKIKTLFAAVMTLGVLGSAQAAPVTYEVDSSHTHAGYSLSHLGFSTLSGRFNDTKGTVVLDQAKKTGSVDIVIKTASHDSGWAARDKHIASPDFLDVEKYPTITFKSDKFTFNGDKLAAVDGQLSLHGVTKPVTLTVTNFKCVDSHPMAKKPWCGADATATIKRSEFGVGAYVPAVGDDLQLTIAIEAGKK</sequence>
<feature type="signal peptide" evidence="1">
    <location>
        <begin position="1"/>
        <end position="23"/>
    </location>
</feature>
<accession>A0ABV8ZWK1</accession>
<dbReference type="EMBL" id="JBHSEK010000009">
    <property type="protein sequence ID" value="MFC4490920.1"/>
    <property type="molecule type" value="Genomic_DNA"/>
</dbReference>
<dbReference type="PANTHER" id="PTHR34406:SF2">
    <property type="entry name" value="PERIPLASMIC PROTEIN"/>
    <property type="match status" value="1"/>
</dbReference>
<proteinExistence type="predicted"/>
<evidence type="ECO:0000259" key="2">
    <source>
        <dbReference type="SMART" id="SM00867"/>
    </source>
</evidence>
<reference evidence="4" key="1">
    <citation type="journal article" date="2019" name="Int. J. Syst. Evol. Microbiol.">
        <title>The Global Catalogue of Microorganisms (GCM) 10K type strain sequencing project: providing services to taxonomists for standard genome sequencing and annotation.</title>
        <authorList>
            <consortium name="The Broad Institute Genomics Platform"/>
            <consortium name="The Broad Institute Genome Sequencing Center for Infectious Disease"/>
            <person name="Wu L."/>
            <person name="Ma J."/>
        </authorList>
    </citation>
    <scope>NUCLEOTIDE SEQUENCE [LARGE SCALE GENOMIC DNA]</scope>
    <source>
        <strain evidence="4">CGMCC 4.7608</strain>
    </source>
</reference>
<dbReference type="RefSeq" id="WP_231464140.1">
    <property type="nucleotide sequence ID" value="NZ_JAJOHW010000123.1"/>
</dbReference>
<dbReference type="InterPro" id="IPR036761">
    <property type="entry name" value="TTHA0802/YceI-like_sf"/>
</dbReference>
<dbReference type="SMART" id="SM00867">
    <property type="entry name" value="YceI"/>
    <property type="match status" value="1"/>
</dbReference>
<comment type="caution">
    <text evidence="3">The sequence shown here is derived from an EMBL/GenBank/DDBJ whole genome shotgun (WGS) entry which is preliminary data.</text>
</comment>
<name>A0ABV8ZWK1_9NEIS</name>
<keyword evidence="1" id="KW-0732">Signal</keyword>
<dbReference type="Pfam" id="PF04264">
    <property type="entry name" value="YceI"/>
    <property type="match status" value="1"/>
</dbReference>
<dbReference type="PANTHER" id="PTHR34406">
    <property type="entry name" value="PROTEIN YCEI"/>
    <property type="match status" value="1"/>
</dbReference>
<feature type="chain" id="PRO_5046320648" evidence="1">
    <location>
        <begin position="24"/>
        <end position="193"/>
    </location>
</feature>
<dbReference type="SUPFAM" id="SSF101874">
    <property type="entry name" value="YceI-like"/>
    <property type="match status" value="1"/>
</dbReference>
<feature type="domain" description="Lipid/polyisoprenoid-binding YceI-like" evidence="2">
    <location>
        <begin position="27"/>
        <end position="191"/>
    </location>
</feature>
<dbReference type="Proteomes" id="UP001595999">
    <property type="component" value="Unassembled WGS sequence"/>
</dbReference>
<evidence type="ECO:0000256" key="1">
    <source>
        <dbReference type="SAM" id="SignalP"/>
    </source>
</evidence>
<evidence type="ECO:0000313" key="3">
    <source>
        <dbReference type="EMBL" id="MFC4490920.1"/>
    </source>
</evidence>
<keyword evidence="4" id="KW-1185">Reference proteome</keyword>